<gene>
    <name evidence="1" type="ORF">SAMN05216230_107179</name>
</gene>
<accession>A0A1H9NFJ8</accession>
<evidence type="ECO:0008006" key="3">
    <source>
        <dbReference type="Google" id="ProtNLM"/>
    </source>
</evidence>
<evidence type="ECO:0000313" key="1">
    <source>
        <dbReference type="EMBL" id="SER34706.1"/>
    </source>
</evidence>
<organism evidence="1 2">
    <name type="scientific">Pseudomonas soli</name>
    <dbReference type="NCBI Taxonomy" id="1306993"/>
    <lineage>
        <taxon>Bacteria</taxon>
        <taxon>Pseudomonadati</taxon>
        <taxon>Pseudomonadota</taxon>
        <taxon>Gammaproteobacteria</taxon>
        <taxon>Pseudomonadales</taxon>
        <taxon>Pseudomonadaceae</taxon>
        <taxon>Pseudomonas</taxon>
    </lineage>
</organism>
<dbReference type="Pfam" id="PF08238">
    <property type="entry name" value="Sel1"/>
    <property type="match status" value="4"/>
</dbReference>
<dbReference type="Proteomes" id="UP000199221">
    <property type="component" value="Unassembled WGS sequence"/>
</dbReference>
<dbReference type="SMART" id="SM00671">
    <property type="entry name" value="SEL1"/>
    <property type="match status" value="4"/>
</dbReference>
<protein>
    <recommendedName>
        <fullName evidence="3">Sel1 repeat family protein</fullName>
    </recommendedName>
</protein>
<reference evidence="1 2" key="1">
    <citation type="submission" date="2016-10" db="EMBL/GenBank/DDBJ databases">
        <authorList>
            <person name="de Groot N.N."/>
        </authorList>
    </citation>
    <scope>NUCLEOTIDE SEQUENCE [LARGE SCALE GENOMIC DNA]</scope>
    <source>
        <strain evidence="1 2">LMG 27941</strain>
    </source>
</reference>
<dbReference type="RefSeq" id="WP_094011718.1">
    <property type="nucleotide sequence ID" value="NZ_FOEQ01000007.1"/>
</dbReference>
<dbReference type="Gene3D" id="1.25.40.10">
    <property type="entry name" value="Tetratricopeptide repeat domain"/>
    <property type="match status" value="1"/>
</dbReference>
<dbReference type="AlphaFoldDB" id="A0A1H9NFJ8"/>
<dbReference type="PANTHER" id="PTHR11102">
    <property type="entry name" value="SEL-1-LIKE PROTEIN"/>
    <property type="match status" value="1"/>
</dbReference>
<dbReference type="InterPro" id="IPR006597">
    <property type="entry name" value="Sel1-like"/>
</dbReference>
<dbReference type="EMBL" id="FOEQ01000007">
    <property type="protein sequence ID" value="SER34706.1"/>
    <property type="molecule type" value="Genomic_DNA"/>
</dbReference>
<dbReference type="InterPro" id="IPR050767">
    <property type="entry name" value="Sel1_AlgK"/>
</dbReference>
<proteinExistence type="predicted"/>
<sequence>MSYQLRREEVVDVAGLKAMLEHSPGQAAQAILTAAGQGAVEAQLLLGQILLDGRGIEEDATVARRWFAIAAQGGSAMAHNMLGRCLEHGWGGEVDLAQAAIHYARAADAGLDWGMYNLANLLATGRGVAANQSQALMCYQKAAQLGHAKSMNLYGRYLEQGIATAASPVRAMRWYRRSAEAGDFRGMFSLALVLVERGQIAEAGPWLDRARVEGNLNFLRSALATLQGAGPVLMAFAARYAEEIEQRGT</sequence>
<name>A0A1H9NFJ8_9PSED</name>
<dbReference type="SUPFAM" id="SSF81901">
    <property type="entry name" value="HCP-like"/>
    <property type="match status" value="1"/>
</dbReference>
<dbReference type="InterPro" id="IPR011990">
    <property type="entry name" value="TPR-like_helical_dom_sf"/>
</dbReference>
<dbReference type="PANTHER" id="PTHR11102:SF160">
    <property type="entry name" value="ERAD-ASSOCIATED E3 UBIQUITIN-PROTEIN LIGASE COMPONENT HRD3"/>
    <property type="match status" value="1"/>
</dbReference>
<evidence type="ECO:0000313" key="2">
    <source>
        <dbReference type="Proteomes" id="UP000199221"/>
    </source>
</evidence>